<dbReference type="PaxDb" id="1198114-AciX9_3081"/>
<evidence type="ECO:0000256" key="1">
    <source>
        <dbReference type="SAM" id="SignalP"/>
    </source>
</evidence>
<organism evidence="3">
    <name type="scientific">Granulicella tundricola (strain ATCC BAA-1859 / DSM 23138 / MP5ACTX9)</name>
    <dbReference type="NCBI Taxonomy" id="1198114"/>
    <lineage>
        <taxon>Bacteria</taxon>
        <taxon>Pseudomonadati</taxon>
        <taxon>Acidobacteriota</taxon>
        <taxon>Terriglobia</taxon>
        <taxon>Terriglobales</taxon>
        <taxon>Acidobacteriaceae</taxon>
        <taxon>Granulicella</taxon>
    </lineage>
</organism>
<dbReference type="STRING" id="1198114.AciX9_3081"/>
<dbReference type="RefSeq" id="WP_013581415.1">
    <property type="nucleotide sequence ID" value="NC_015064.1"/>
</dbReference>
<gene>
    <name evidence="2" type="ordered locus">AciX9_3081</name>
</gene>
<evidence type="ECO:0000313" key="2">
    <source>
        <dbReference type="EMBL" id="ADW70101.1"/>
    </source>
</evidence>
<dbReference type="InterPro" id="IPR007849">
    <property type="entry name" value="ATP10"/>
</dbReference>
<reference evidence="3" key="1">
    <citation type="submission" date="2011-01" db="EMBL/GenBank/DDBJ databases">
        <title>Complete sequence of chromosome of Acidobacterium sp. MP5ACTX9.</title>
        <authorList>
            <consortium name="US DOE Joint Genome Institute"/>
            <person name="Lucas S."/>
            <person name="Copeland A."/>
            <person name="Lapidus A."/>
            <person name="Cheng J.-F."/>
            <person name="Goodwin L."/>
            <person name="Pitluck S."/>
            <person name="Teshima H."/>
            <person name="Detter J.C."/>
            <person name="Han C."/>
            <person name="Tapia R."/>
            <person name="Land M."/>
            <person name="Hauser L."/>
            <person name="Kyrpides N."/>
            <person name="Ivanova N."/>
            <person name="Ovchinnikova G."/>
            <person name="Pagani I."/>
            <person name="Rawat S.R."/>
            <person name="Mannisto M."/>
            <person name="Haggblom M.M."/>
            <person name="Woyke T."/>
        </authorList>
    </citation>
    <scope>NUCLEOTIDE SEQUENCE [LARGE SCALE GENOMIC DNA]</scope>
    <source>
        <strain evidence="3">MP5ACTX9</strain>
    </source>
</reference>
<accession>E8X0C0</accession>
<keyword evidence="1" id="KW-0732">Signal</keyword>
<dbReference type="OrthoDB" id="121577at2"/>
<dbReference type="eggNOG" id="ENOG5033BCD">
    <property type="taxonomic scope" value="Bacteria"/>
</dbReference>
<proteinExistence type="predicted"/>
<dbReference type="EMBL" id="CP002480">
    <property type="protein sequence ID" value="ADW70101.1"/>
    <property type="molecule type" value="Genomic_DNA"/>
</dbReference>
<sequence>MRLILPTACLLLAATFQAQTTIPQLHATTFAGDPVTLPGPPAILILGFSQASRTQASDWGHRLAADPHRPPTVAYYELPVLESVPRLIRSWVLKRIRQSVSPNGQHHFAPILDHEQDWKRATAFDNPDSAYILVVDPSGTVRWHTAQPLTDQTYAEALRQAALIH</sequence>
<feature type="chain" id="PRO_5003234034" evidence="1">
    <location>
        <begin position="19"/>
        <end position="165"/>
    </location>
</feature>
<feature type="signal peptide" evidence="1">
    <location>
        <begin position="1"/>
        <end position="18"/>
    </location>
</feature>
<keyword evidence="3" id="KW-1185">Reference proteome</keyword>
<dbReference type="AlphaFoldDB" id="E8X0C0"/>
<dbReference type="HOGENOM" id="CLU_1608527_0_0_0"/>
<dbReference type="Proteomes" id="UP000000343">
    <property type="component" value="Chromosome"/>
</dbReference>
<dbReference type="Pfam" id="PF05176">
    <property type="entry name" value="ATP-synt_10"/>
    <property type="match status" value="1"/>
</dbReference>
<name>E8X0C0_GRATM</name>
<evidence type="ECO:0000313" key="3">
    <source>
        <dbReference type="Proteomes" id="UP000000343"/>
    </source>
</evidence>
<dbReference type="KEGG" id="acm:AciX9_3081"/>
<protein>
    <submittedName>
        <fullName evidence="2">Uncharacterized protein</fullName>
    </submittedName>
</protein>